<dbReference type="SUPFAM" id="SSF57850">
    <property type="entry name" value="RING/U-box"/>
    <property type="match status" value="1"/>
</dbReference>
<comment type="catalytic activity">
    <reaction evidence="1">
        <text>S-ubiquitinyl-[E2 ubiquitin-conjugating enzyme]-L-cysteine + [acceptor protein]-L-lysine = [E2 ubiquitin-conjugating enzyme]-L-cysteine + N(6)-ubiquitinyl-[acceptor protein]-L-lysine.</text>
        <dbReference type="EC" id="2.3.2.27"/>
    </reaction>
</comment>
<dbReference type="InterPro" id="IPR001841">
    <property type="entry name" value="Znf_RING"/>
</dbReference>
<evidence type="ECO:0000256" key="10">
    <source>
        <dbReference type="ARBA" id="ARBA00022989"/>
    </source>
</evidence>
<evidence type="ECO:0000256" key="9">
    <source>
        <dbReference type="ARBA" id="ARBA00022833"/>
    </source>
</evidence>
<dbReference type="EC" id="2.3.2.27" evidence="3"/>
<feature type="region of interest" description="Disordered" evidence="13">
    <location>
        <begin position="1"/>
        <end position="99"/>
    </location>
</feature>
<dbReference type="PROSITE" id="PS50089">
    <property type="entry name" value="ZF_RING_2"/>
    <property type="match status" value="1"/>
</dbReference>
<evidence type="ECO:0000256" key="6">
    <source>
        <dbReference type="ARBA" id="ARBA00022723"/>
    </source>
</evidence>
<keyword evidence="7 12" id="KW-0863">Zinc-finger</keyword>
<comment type="subcellular location">
    <subcellularLocation>
        <location evidence="2">Membrane</location>
        <topology evidence="2">Multi-pass membrane protein</topology>
    </subcellularLocation>
</comment>
<proteinExistence type="predicted"/>
<reference evidence="15" key="1">
    <citation type="submission" date="2022-10" db="EMBL/GenBank/DDBJ databases">
        <title>Puccinia triticina Genome sequencing and assembly.</title>
        <authorList>
            <person name="Li C."/>
        </authorList>
    </citation>
    <scope>NUCLEOTIDE SEQUENCE</scope>
    <source>
        <strain evidence="15">Pt15</strain>
    </source>
</reference>
<organism evidence="15 16">
    <name type="scientific">Puccinia triticina</name>
    <dbReference type="NCBI Taxonomy" id="208348"/>
    <lineage>
        <taxon>Eukaryota</taxon>
        <taxon>Fungi</taxon>
        <taxon>Dikarya</taxon>
        <taxon>Basidiomycota</taxon>
        <taxon>Pucciniomycotina</taxon>
        <taxon>Pucciniomycetes</taxon>
        <taxon>Pucciniales</taxon>
        <taxon>Pucciniaceae</taxon>
        <taxon>Puccinia</taxon>
    </lineage>
</organism>
<evidence type="ECO:0000256" key="1">
    <source>
        <dbReference type="ARBA" id="ARBA00000900"/>
    </source>
</evidence>
<dbReference type="RefSeq" id="XP_053024274.1">
    <property type="nucleotide sequence ID" value="XM_053160284.1"/>
</dbReference>
<evidence type="ECO:0000256" key="12">
    <source>
        <dbReference type="PROSITE-ProRule" id="PRU00175"/>
    </source>
</evidence>
<feature type="compositionally biased region" description="Pro residues" evidence="13">
    <location>
        <begin position="75"/>
        <end position="88"/>
    </location>
</feature>
<evidence type="ECO:0000256" key="7">
    <source>
        <dbReference type="ARBA" id="ARBA00022771"/>
    </source>
</evidence>
<keyword evidence="16" id="KW-1185">Reference proteome</keyword>
<feature type="compositionally biased region" description="Polar residues" evidence="13">
    <location>
        <begin position="27"/>
        <end position="62"/>
    </location>
</feature>
<keyword evidence="8" id="KW-0833">Ubl conjugation pathway</keyword>
<evidence type="ECO:0000256" key="3">
    <source>
        <dbReference type="ARBA" id="ARBA00012483"/>
    </source>
</evidence>
<dbReference type="PANTHER" id="PTHR45977">
    <property type="entry name" value="TARGET OF ERK KINASE MPK-1"/>
    <property type="match status" value="1"/>
</dbReference>
<dbReference type="EMBL" id="CP110430">
    <property type="protein sequence ID" value="WAQ88719.1"/>
    <property type="molecule type" value="Genomic_DNA"/>
</dbReference>
<feature type="domain" description="RING-type" evidence="14">
    <location>
        <begin position="309"/>
        <end position="356"/>
    </location>
</feature>
<protein>
    <recommendedName>
        <fullName evidence="3">RING-type E3 ubiquitin transferase</fullName>
        <ecNumber evidence="3">2.3.2.27</ecNumber>
    </recommendedName>
</protein>
<keyword evidence="4" id="KW-0808">Transferase</keyword>
<keyword evidence="6" id="KW-0479">Metal-binding</keyword>
<dbReference type="Proteomes" id="UP001164743">
    <property type="component" value="Chromosome 10A"/>
</dbReference>
<gene>
    <name evidence="15" type="ORF">PtA15_10A138</name>
</gene>
<evidence type="ECO:0000256" key="2">
    <source>
        <dbReference type="ARBA" id="ARBA00004141"/>
    </source>
</evidence>
<dbReference type="InterPro" id="IPR013083">
    <property type="entry name" value="Znf_RING/FYVE/PHD"/>
</dbReference>
<keyword evidence="9" id="KW-0862">Zinc</keyword>
<dbReference type="Gene3D" id="3.30.40.10">
    <property type="entry name" value="Zinc/RING finger domain, C3HC4 (zinc finger)"/>
    <property type="match status" value="1"/>
</dbReference>
<sequence length="370" mass="40576">MAFECIPVEDKPSTRAFIHSPQRDLDQNQTHTPSAQTLVTVLNNMDPNSNPNSQPAEEQTGQSPGGIRPDEEPTAPLPSPPMGLPPTAQPLEETTPADAPPLAEHEEAGVWMELPAQFDGNLAALFDRLNDGPILLDFDDDGVGRLQDLGTDLAAANEAFALIRHLGALPEFDIREVDEEHHAAAWQDVMQTLSPEHQTVLRDLANDTHRIMAELDENPNLASMTADEISAIRNNLAEIRQNAARLPAETQDLLIEWFAEVDADTARLLRIPAQVASARQSLVTFLDNLVTTDREALVLDAPDNSSPHCPVCFEDYIEGDVVVLLPCHPSHHFHRACVHDWLQALIPHPLTCPTCRALIPVPMAPVPDPQ</sequence>
<evidence type="ECO:0000256" key="11">
    <source>
        <dbReference type="ARBA" id="ARBA00023136"/>
    </source>
</evidence>
<evidence type="ECO:0000256" key="8">
    <source>
        <dbReference type="ARBA" id="ARBA00022786"/>
    </source>
</evidence>
<keyword evidence="5" id="KW-0812">Transmembrane</keyword>
<evidence type="ECO:0000256" key="13">
    <source>
        <dbReference type="SAM" id="MobiDB-lite"/>
    </source>
</evidence>
<keyword evidence="10" id="KW-1133">Transmembrane helix</keyword>
<evidence type="ECO:0000313" key="16">
    <source>
        <dbReference type="Proteomes" id="UP001164743"/>
    </source>
</evidence>
<evidence type="ECO:0000259" key="14">
    <source>
        <dbReference type="PROSITE" id="PS50089"/>
    </source>
</evidence>
<name>A0ABY7CVQ4_9BASI</name>
<dbReference type="Pfam" id="PF13639">
    <property type="entry name" value="zf-RING_2"/>
    <property type="match status" value="1"/>
</dbReference>
<evidence type="ECO:0000256" key="4">
    <source>
        <dbReference type="ARBA" id="ARBA00022679"/>
    </source>
</evidence>
<dbReference type="PANTHER" id="PTHR45977:SF4">
    <property type="entry name" value="RING-TYPE DOMAIN-CONTAINING PROTEIN"/>
    <property type="match status" value="1"/>
</dbReference>
<evidence type="ECO:0000256" key="5">
    <source>
        <dbReference type="ARBA" id="ARBA00022692"/>
    </source>
</evidence>
<dbReference type="GeneID" id="77801179"/>
<accession>A0ABY7CVQ4</accession>
<keyword evidence="11" id="KW-0472">Membrane</keyword>
<evidence type="ECO:0000313" key="15">
    <source>
        <dbReference type="EMBL" id="WAQ88719.1"/>
    </source>
</evidence>
<dbReference type="SMART" id="SM00184">
    <property type="entry name" value="RING"/>
    <property type="match status" value="1"/>
</dbReference>